<reference evidence="2" key="2">
    <citation type="submission" date="2023-05" db="EMBL/GenBank/DDBJ databases">
        <authorList>
            <consortium name="Lawrence Berkeley National Laboratory"/>
            <person name="Steindorff A."/>
            <person name="Hensen N."/>
            <person name="Bonometti L."/>
            <person name="Westerberg I."/>
            <person name="Brannstrom I.O."/>
            <person name="Guillou S."/>
            <person name="Cros-Aarteil S."/>
            <person name="Calhoun S."/>
            <person name="Haridas S."/>
            <person name="Kuo A."/>
            <person name="Mondo S."/>
            <person name="Pangilinan J."/>
            <person name="Riley R."/>
            <person name="Labutti K."/>
            <person name="Andreopoulos B."/>
            <person name="Lipzen A."/>
            <person name="Chen C."/>
            <person name="Yanf M."/>
            <person name="Daum C."/>
            <person name="Ng V."/>
            <person name="Clum A."/>
            <person name="Ohm R."/>
            <person name="Martin F."/>
            <person name="Silar P."/>
            <person name="Natvig D."/>
            <person name="Lalanne C."/>
            <person name="Gautier V."/>
            <person name="Ament-Velasquez S.L."/>
            <person name="Kruys A."/>
            <person name="Hutchinson M.I."/>
            <person name="Powell A.J."/>
            <person name="Barry K."/>
            <person name="Miller A.N."/>
            <person name="Grigoriev I.V."/>
            <person name="Debuchy R."/>
            <person name="Gladieux P."/>
            <person name="Thoren M.H."/>
            <person name="Johannesson H."/>
        </authorList>
    </citation>
    <scope>NUCLEOTIDE SEQUENCE</scope>
    <source>
        <strain evidence="2">PSN243</strain>
    </source>
</reference>
<feature type="region of interest" description="Disordered" evidence="1">
    <location>
        <begin position="267"/>
        <end position="291"/>
    </location>
</feature>
<sequence>MKPNISSALCARPSTREPGSARRSQVKTGIVFILLVLSHRFLTNKFSSSGQHQRLGLSPFLGTWMSSHHFVRPSGHCIFKHVLRCFPLVFSSHPPQPCKLRRVDLQSSLLGQQAGTVSFITKFLSVRFSSARWSAAWTSGKCDGDGESWRAGERGASAVGQARVNAPHLPRSLVSSSRQLQMLCCVSQQRSAVSRPSFPGQVAFRGDCINESLEVGTVSRPCLASTRAFGDSITTSSSGPTAATAPAARPWHVSDLSAWIRTRHQAAQNRRGVRSFNPKQDPMGLSPSNPSRFCHSPTIAMALNRRFGGLDSGKGPSCEDLGRGCNWLPCTAQIGATSSRMLPLPGFFAVMPAARGRGWRAGLPN</sequence>
<proteinExistence type="predicted"/>
<dbReference type="Proteomes" id="UP001321760">
    <property type="component" value="Unassembled WGS sequence"/>
</dbReference>
<keyword evidence="3" id="KW-1185">Reference proteome</keyword>
<evidence type="ECO:0000313" key="2">
    <source>
        <dbReference type="EMBL" id="KAK4451137.1"/>
    </source>
</evidence>
<name>A0AAV9GT10_9PEZI</name>
<comment type="caution">
    <text evidence="2">The sequence shown here is derived from an EMBL/GenBank/DDBJ whole genome shotgun (WGS) entry which is preliminary data.</text>
</comment>
<reference evidence="2" key="1">
    <citation type="journal article" date="2023" name="Mol. Phylogenet. Evol.">
        <title>Genome-scale phylogeny and comparative genomics of the fungal order Sordariales.</title>
        <authorList>
            <person name="Hensen N."/>
            <person name="Bonometti L."/>
            <person name="Westerberg I."/>
            <person name="Brannstrom I.O."/>
            <person name="Guillou S."/>
            <person name="Cros-Aarteil S."/>
            <person name="Calhoun S."/>
            <person name="Haridas S."/>
            <person name="Kuo A."/>
            <person name="Mondo S."/>
            <person name="Pangilinan J."/>
            <person name="Riley R."/>
            <person name="LaButti K."/>
            <person name="Andreopoulos B."/>
            <person name="Lipzen A."/>
            <person name="Chen C."/>
            <person name="Yan M."/>
            <person name="Daum C."/>
            <person name="Ng V."/>
            <person name="Clum A."/>
            <person name="Steindorff A."/>
            <person name="Ohm R.A."/>
            <person name="Martin F."/>
            <person name="Silar P."/>
            <person name="Natvig D.O."/>
            <person name="Lalanne C."/>
            <person name="Gautier V."/>
            <person name="Ament-Velasquez S.L."/>
            <person name="Kruys A."/>
            <person name="Hutchinson M.I."/>
            <person name="Powell A.J."/>
            <person name="Barry K."/>
            <person name="Miller A.N."/>
            <person name="Grigoriev I.V."/>
            <person name="Debuchy R."/>
            <person name="Gladieux P."/>
            <person name="Hiltunen Thoren M."/>
            <person name="Johannesson H."/>
        </authorList>
    </citation>
    <scope>NUCLEOTIDE SEQUENCE</scope>
    <source>
        <strain evidence="2">PSN243</strain>
    </source>
</reference>
<accession>A0AAV9GT10</accession>
<evidence type="ECO:0000256" key="1">
    <source>
        <dbReference type="SAM" id="MobiDB-lite"/>
    </source>
</evidence>
<protein>
    <submittedName>
        <fullName evidence="2">Uncharacterized protein</fullName>
    </submittedName>
</protein>
<dbReference type="AlphaFoldDB" id="A0AAV9GT10"/>
<evidence type="ECO:0000313" key="3">
    <source>
        <dbReference type="Proteomes" id="UP001321760"/>
    </source>
</evidence>
<gene>
    <name evidence="2" type="ORF">QBC34DRAFT_58542</name>
</gene>
<dbReference type="EMBL" id="MU865929">
    <property type="protein sequence ID" value="KAK4451137.1"/>
    <property type="molecule type" value="Genomic_DNA"/>
</dbReference>
<organism evidence="2 3">
    <name type="scientific">Podospora aff. communis PSN243</name>
    <dbReference type="NCBI Taxonomy" id="3040156"/>
    <lineage>
        <taxon>Eukaryota</taxon>
        <taxon>Fungi</taxon>
        <taxon>Dikarya</taxon>
        <taxon>Ascomycota</taxon>
        <taxon>Pezizomycotina</taxon>
        <taxon>Sordariomycetes</taxon>
        <taxon>Sordariomycetidae</taxon>
        <taxon>Sordariales</taxon>
        <taxon>Podosporaceae</taxon>
        <taxon>Podospora</taxon>
    </lineage>
</organism>